<evidence type="ECO:0000256" key="1">
    <source>
        <dbReference type="SAM" id="Coils"/>
    </source>
</evidence>
<proteinExistence type="predicted"/>
<keyword evidence="3" id="KW-1133">Transmembrane helix</keyword>
<feature type="region of interest" description="Disordered" evidence="2">
    <location>
        <begin position="1"/>
        <end position="49"/>
    </location>
</feature>
<gene>
    <name evidence="4" type="ORF">VSA01S_30130</name>
</gene>
<dbReference type="Pfam" id="PF04375">
    <property type="entry name" value="HemX"/>
    <property type="match status" value="1"/>
</dbReference>
<dbReference type="PANTHER" id="PTHR38043:SF1">
    <property type="entry name" value="PROTEIN HEMX"/>
    <property type="match status" value="1"/>
</dbReference>
<evidence type="ECO:0000313" key="5">
    <source>
        <dbReference type="Proteomes" id="UP000321922"/>
    </source>
</evidence>
<keyword evidence="3" id="KW-0812">Transmembrane</keyword>
<dbReference type="InterPro" id="IPR007470">
    <property type="entry name" value="HemX"/>
</dbReference>
<dbReference type="OrthoDB" id="5739852at2"/>
<dbReference type="Proteomes" id="UP000321922">
    <property type="component" value="Unassembled WGS sequence"/>
</dbReference>
<evidence type="ECO:0000256" key="3">
    <source>
        <dbReference type="SAM" id="Phobius"/>
    </source>
</evidence>
<feature type="transmembrane region" description="Helical" evidence="3">
    <location>
        <begin position="56"/>
        <end position="76"/>
    </location>
</feature>
<dbReference type="RefSeq" id="WP_039980910.1">
    <property type="nucleotide sequence ID" value="NZ_BAOJ01000048.1"/>
</dbReference>
<keyword evidence="5" id="KW-1185">Reference proteome</keyword>
<organism evidence="4 5">
    <name type="scientific">Vibrio sagamiensis NBRC 104589</name>
    <dbReference type="NCBI Taxonomy" id="1219064"/>
    <lineage>
        <taxon>Bacteria</taxon>
        <taxon>Pseudomonadati</taxon>
        <taxon>Pseudomonadota</taxon>
        <taxon>Gammaproteobacteria</taxon>
        <taxon>Vibrionales</taxon>
        <taxon>Vibrionaceae</taxon>
        <taxon>Vibrio</taxon>
    </lineage>
</organism>
<protein>
    <submittedName>
        <fullName evidence="4">Heme biosynthesis operon protein HemX</fullName>
    </submittedName>
</protein>
<reference evidence="4 5" key="1">
    <citation type="submission" date="2019-07" db="EMBL/GenBank/DDBJ databases">
        <title>Whole genome shotgun sequence of Vibrio sagamiensis NBRC 104589.</title>
        <authorList>
            <person name="Hosoyama A."/>
            <person name="Uohara A."/>
            <person name="Ohji S."/>
            <person name="Ichikawa N."/>
        </authorList>
    </citation>
    <scope>NUCLEOTIDE SEQUENCE [LARGE SCALE GENOMIC DNA]</scope>
    <source>
        <strain evidence="4 5">NBRC 104589</strain>
    </source>
</reference>
<keyword evidence="3" id="KW-0472">Membrane</keyword>
<name>A0A511QHY5_9VIBR</name>
<evidence type="ECO:0000313" key="4">
    <source>
        <dbReference type="EMBL" id="GEM76901.1"/>
    </source>
</evidence>
<evidence type="ECO:0000256" key="2">
    <source>
        <dbReference type="SAM" id="MobiDB-lite"/>
    </source>
</evidence>
<comment type="caution">
    <text evidence="4">The sequence shown here is derived from an EMBL/GenBank/DDBJ whole genome shotgun (WGS) entry which is preliminary data.</text>
</comment>
<dbReference type="AlphaFoldDB" id="A0A511QHY5"/>
<keyword evidence="1" id="KW-0175">Coiled coil</keyword>
<feature type="coiled-coil region" evidence="1">
    <location>
        <begin position="93"/>
        <end position="128"/>
    </location>
</feature>
<accession>A0A511QHY5</accession>
<sequence length="400" mass="44950">MTSNHNKQKKLDSNSSYNQPSVSPTEDQTTTIKAKPQSKSIKAEVKQNSNNHGGKLGVIAILISLAFGGGLTYKLVNQQAVFQKQQTDYITRITNLETQLKTTQNSIQEKLQKNKDEVKKLSDNIEERTHTSLKQQQESISSLQQAITSVNGAQPKTDGWRLAEADYLVKLAGRKLYLEHNVASATQLMKDADQSIAALNDPSLIDLRQKIADDIVQLKMLPLIKHEDMILKLTALQQQVDTLPLAQPILAKEETKERKILTEDISNWQENLKASLKGFADNFITIRTSDESTAPLLPPKQHFYLKENLKAKLGVAIQAIYQEQNGIYQASLQTANDWVANFFNENESSVKDFRKELNLLQQQNLQVQYPSELKSHQALNSIISNRLQRGIASMTNSEGQ</sequence>
<dbReference type="PANTHER" id="PTHR38043">
    <property type="entry name" value="PROTEIN HEMX"/>
    <property type="match status" value="1"/>
</dbReference>
<dbReference type="EMBL" id="BJXJ01000034">
    <property type="protein sequence ID" value="GEM76901.1"/>
    <property type="molecule type" value="Genomic_DNA"/>
</dbReference>
<feature type="compositionally biased region" description="Polar residues" evidence="2">
    <location>
        <begin position="13"/>
        <end position="49"/>
    </location>
</feature>